<evidence type="ECO:0000256" key="4">
    <source>
        <dbReference type="ARBA" id="ARBA00022679"/>
    </source>
</evidence>
<evidence type="ECO:0000313" key="14">
    <source>
        <dbReference type="EMBL" id="OHV97258.1"/>
    </source>
</evidence>
<evidence type="ECO:0000256" key="12">
    <source>
        <dbReference type="PIRSR" id="PIRSR000706-2"/>
    </source>
</evidence>
<evidence type="ECO:0000256" key="2">
    <source>
        <dbReference type="ARBA" id="ARBA00012193"/>
    </source>
</evidence>
<evidence type="ECO:0000313" key="15">
    <source>
        <dbReference type="Proteomes" id="UP000179840"/>
    </source>
</evidence>
<dbReference type="Gene3D" id="3.90.1200.10">
    <property type="match status" value="1"/>
</dbReference>
<evidence type="ECO:0000259" key="13">
    <source>
        <dbReference type="Pfam" id="PF01636"/>
    </source>
</evidence>
<keyword evidence="7 10" id="KW-0067">ATP-binding</keyword>
<evidence type="ECO:0000256" key="3">
    <source>
        <dbReference type="ARBA" id="ARBA00017903"/>
    </source>
</evidence>
<dbReference type="PANTHER" id="PTHR21310:SF41">
    <property type="entry name" value="3'-PHOSPHOTRANSFERASE, PUTATIVE-RELATED"/>
    <property type="match status" value="1"/>
</dbReference>
<dbReference type="EC" id="2.7.1.95" evidence="2"/>
<dbReference type="SUPFAM" id="SSF56112">
    <property type="entry name" value="Protein kinase-like (PK-like)"/>
    <property type="match status" value="1"/>
</dbReference>
<feature type="binding site" evidence="12">
    <location>
        <position position="208"/>
    </location>
    <ligand>
        <name>Mg(2+)</name>
        <dbReference type="ChEBI" id="CHEBI:18420"/>
    </ligand>
</feature>
<dbReference type="EMBL" id="LFKP01000005">
    <property type="protein sequence ID" value="OHV97258.1"/>
    <property type="molecule type" value="Genomic_DNA"/>
</dbReference>
<accession>A0A1S1UAU4</accession>
<comment type="caution">
    <text evidence="14">The sequence shown here is derived from an EMBL/GenBank/DDBJ whole genome shotgun (WGS) entry which is preliminary data.</text>
</comment>
<evidence type="ECO:0000256" key="9">
    <source>
        <dbReference type="ARBA" id="ARBA00048925"/>
    </source>
</evidence>
<dbReference type="Pfam" id="PF01636">
    <property type="entry name" value="APH"/>
    <property type="match status" value="1"/>
</dbReference>
<dbReference type="CDD" id="cd05150">
    <property type="entry name" value="APH"/>
    <property type="match status" value="1"/>
</dbReference>
<evidence type="ECO:0000256" key="11">
    <source>
        <dbReference type="PIRSR" id="PIRSR000706-1"/>
    </source>
</evidence>
<dbReference type="GO" id="GO:0046872">
    <property type="term" value="F:metal ion binding"/>
    <property type="evidence" value="ECO:0007669"/>
    <property type="project" value="UniProtKB-KW"/>
</dbReference>
<dbReference type="InterPro" id="IPR002575">
    <property type="entry name" value="Aminoglycoside_PTrfase"/>
</dbReference>
<evidence type="ECO:0000256" key="6">
    <source>
        <dbReference type="ARBA" id="ARBA00022777"/>
    </source>
</evidence>
<protein>
    <recommendedName>
        <fullName evidence="3">Aminoglycoside 3'-phosphotransferase</fullName>
        <ecNumber evidence="2">2.7.1.95</ecNumber>
    </recommendedName>
</protein>
<dbReference type="InterPro" id="IPR024165">
    <property type="entry name" value="Kan/Strep_kinase"/>
</dbReference>
<dbReference type="AlphaFoldDB" id="A0A1S1UAU4"/>
<dbReference type="Gene3D" id="3.30.200.20">
    <property type="entry name" value="Phosphorylase Kinase, domain 1"/>
    <property type="match status" value="1"/>
</dbReference>
<comment type="similarity">
    <text evidence="1 10">Belongs to the aminoglycoside phosphotransferase family.</text>
</comment>
<evidence type="ECO:0000256" key="8">
    <source>
        <dbReference type="ARBA" id="ARBA00023251"/>
    </source>
</evidence>
<keyword evidence="5 10" id="KW-0547">Nucleotide-binding</keyword>
<dbReference type="PIRSF" id="PIRSF000706">
    <property type="entry name" value="Kanamycin_kin"/>
    <property type="match status" value="1"/>
</dbReference>
<dbReference type="GO" id="GO:0046677">
    <property type="term" value="P:response to antibiotic"/>
    <property type="evidence" value="ECO:0007669"/>
    <property type="project" value="UniProtKB-KW"/>
</dbReference>
<reference evidence="14 15" key="1">
    <citation type="submission" date="2015-06" db="EMBL/GenBank/DDBJ databases">
        <title>Draft genome sequencing of a biphenyl-degrading bacterium, Janthinobacterium lividum MEG1.</title>
        <authorList>
            <person name="Shimodaira J."/>
            <person name="Hatta T."/>
        </authorList>
    </citation>
    <scope>NUCLEOTIDE SEQUENCE [LARGE SCALE GENOMIC DNA]</scope>
    <source>
        <strain evidence="14 15">MEG1</strain>
    </source>
</reference>
<keyword evidence="12" id="KW-0479">Metal-binding</keyword>
<organism evidence="14 15">
    <name type="scientific">Janthinobacterium lividum</name>
    <dbReference type="NCBI Taxonomy" id="29581"/>
    <lineage>
        <taxon>Bacteria</taxon>
        <taxon>Pseudomonadati</taxon>
        <taxon>Pseudomonadota</taxon>
        <taxon>Betaproteobacteria</taxon>
        <taxon>Burkholderiales</taxon>
        <taxon>Oxalobacteraceae</taxon>
        <taxon>Janthinobacterium</taxon>
    </lineage>
</organism>
<evidence type="ECO:0000256" key="7">
    <source>
        <dbReference type="ARBA" id="ARBA00022840"/>
    </source>
</evidence>
<evidence type="ECO:0000256" key="5">
    <source>
        <dbReference type="ARBA" id="ARBA00022741"/>
    </source>
</evidence>
<sequence length="276" mass="29821">MSTSDKMQSSVTAAMPASLRAAVAAYQSTQWTRDSVGESDAAVYRLQGRDAAPDLYLKHGRGSAAADLAHELARLRWLAPYLPVPAVVQFARVADPEQAWLLLTALPGTTASAVLETNPALGHIVVDALAAFLRRLHALPVSDCPFDAGHAVRLAQARQRIDAGLVDADDFDAGRQGWTAEQVWTALQGNLPRVPDLVVTHGDFSLENIVMQEGAVVACIDVGRAGVADRYQDLAIAWRALGELDAALQQRLLQQYGIVDADQGKLQWHLLLDELF</sequence>
<feature type="domain" description="Aminoglycoside phosphotransferase" evidence="13">
    <location>
        <begin position="35"/>
        <end position="264"/>
    </location>
</feature>
<dbReference type="GO" id="GO:0008910">
    <property type="term" value="F:kanamycin kinase activity"/>
    <property type="evidence" value="ECO:0007669"/>
    <property type="project" value="UniProtKB-EC"/>
</dbReference>
<keyword evidence="12" id="KW-0460">Magnesium</keyword>
<dbReference type="Proteomes" id="UP000179840">
    <property type="component" value="Unassembled WGS sequence"/>
</dbReference>
<keyword evidence="8 10" id="KW-0046">Antibiotic resistance</keyword>
<dbReference type="NCBIfam" id="NF033068">
    <property type="entry name" value="APH_3p"/>
    <property type="match status" value="1"/>
</dbReference>
<dbReference type="InterPro" id="IPR011009">
    <property type="entry name" value="Kinase-like_dom_sf"/>
</dbReference>
<evidence type="ECO:0000256" key="1">
    <source>
        <dbReference type="ARBA" id="ARBA00006219"/>
    </source>
</evidence>
<dbReference type="InterPro" id="IPR051678">
    <property type="entry name" value="AGP_Transferase"/>
</dbReference>
<proteinExistence type="inferred from homology"/>
<keyword evidence="6 10" id="KW-0418">Kinase</keyword>
<feature type="binding site" evidence="12">
    <location>
        <position position="221"/>
    </location>
    <ligand>
        <name>Mg(2+)</name>
        <dbReference type="ChEBI" id="CHEBI:18420"/>
    </ligand>
</feature>
<feature type="active site" description="Proton acceptor" evidence="11">
    <location>
        <position position="203"/>
    </location>
</feature>
<dbReference type="PANTHER" id="PTHR21310">
    <property type="entry name" value="AMINOGLYCOSIDE PHOSPHOTRANSFERASE-RELATED-RELATED"/>
    <property type="match status" value="1"/>
</dbReference>
<comment type="catalytic activity">
    <reaction evidence="9">
        <text>kanamycin A + ATP = kanamycin 3'-phosphate + ADP + H(+)</text>
        <dbReference type="Rhea" id="RHEA:24256"/>
        <dbReference type="ChEBI" id="CHEBI:15378"/>
        <dbReference type="ChEBI" id="CHEBI:30616"/>
        <dbReference type="ChEBI" id="CHEBI:57909"/>
        <dbReference type="ChEBI" id="CHEBI:58214"/>
        <dbReference type="ChEBI" id="CHEBI:456216"/>
        <dbReference type="EC" id="2.7.1.95"/>
    </reaction>
</comment>
<evidence type="ECO:0000256" key="10">
    <source>
        <dbReference type="PIRNR" id="PIRNR000706"/>
    </source>
</evidence>
<dbReference type="RefSeq" id="WP_071076389.1">
    <property type="nucleotide sequence ID" value="NZ_LFKP01000005.1"/>
</dbReference>
<name>A0A1S1UAU4_9BURK</name>
<gene>
    <name evidence="14" type="ORF">AKG95_08355</name>
</gene>
<dbReference type="GO" id="GO:0005524">
    <property type="term" value="F:ATP binding"/>
    <property type="evidence" value="ECO:0007669"/>
    <property type="project" value="UniProtKB-KW"/>
</dbReference>
<keyword evidence="4 10" id="KW-0808">Transferase</keyword>